<proteinExistence type="inferred from homology"/>
<comment type="subcellular location">
    <subcellularLocation>
        <location evidence="1">Endoplasmic reticulum membrane</location>
        <topology evidence="1">Multi-pass membrane protein</topology>
    </subcellularLocation>
</comment>
<evidence type="ECO:0000256" key="5">
    <source>
        <dbReference type="ARBA" id="ARBA00022824"/>
    </source>
</evidence>
<evidence type="ECO:0000256" key="4">
    <source>
        <dbReference type="ARBA" id="ARBA00022692"/>
    </source>
</evidence>
<dbReference type="HOGENOM" id="CLU_713887_0_0_1"/>
<keyword evidence="7 10" id="KW-0472">Membrane</keyword>
<evidence type="ECO:0000256" key="9">
    <source>
        <dbReference type="ARBA" id="ARBA00023568"/>
    </source>
</evidence>
<dbReference type="EMBL" id="AKIJ01000001">
    <property type="protein sequence ID" value="KFG27313.1"/>
    <property type="molecule type" value="Genomic_DNA"/>
</dbReference>
<dbReference type="OrthoDB" id="10039049at2759"/>
<name>A0A086J595_NEMA1</name>
<keyword evidence="6 10" id="KW-1133">Transmembrane helix</keyword>
<accession>A0A086J595</accession>
<keyword evidence="5" id="KW-0256">Endoplasmic reticulum</keyword>
<evidence type="ECO:0000313" key="12">
    <source>
        <dbReference type="Proteomes" id="UP000054524"/>
    </source>
</evidence>
<dbReference type="InterPro" id="IPR004299">
    <property type="entry name" value="MBOAT_fam"/>
</dbReference>
<keyword evidence="4 10" id="KW-0812">Transmembrane</keyword>
<organism evidence="11 12">
    <name type="scientific">Nematocida ausubeli (strain ATCC PRA-371 / ERTm2)</name>
    <name type="common">Nematode killer fungus</name>
    <dbReference type="NCBI Taxonomy" id="1913371"/>
    <lineage>
        <taxon>Eukaryota</taxon>
        <taxon>Fungi</taxon>
        <taxon>Fungi incertae sedis</taxon>
        <taxon>Microsporidia</taxon>
        <taxon>Nematocida</taxon>
    </lineage>
</organism>
<evidence type="ECO:0000256" key="2">
    <source>
        <dbReference type="ARBA" id="ARBA00009010"/>
    </source>
</evidence>
<protein>
    <recommendedName>
        <fullName evidence="13">O-acyltransferase</fullName>
    </recommendedName>
</protein>
<dbReference type="PANTHER" id="PTHR10408">
    <property type="entry name" value="STEROL O-ACYLTRANSFERASE"/>
    <property type="match status" value="1"/>
</dbReference>
<evidence type="ECO:0000256" key="6">
    <source>
        <dbReference type="ARBA" id="ARBA00022989"/>
    </source>
</evidence>
<feature type="transmembrane region" description="Helical" evidence="10">
    <location>
        <begin position="27"/>
        <end position="53"/>
    </location>
</feature>
<evidence type="ECO:0000256" key="8">
    <source>
        <dbReference type="ARBA" id="ARBA00023315"/>
    </source>
</evidence>
<dbReference type="Pfam" id="PF03062">
    <property type="entry name" value="MBOAT"/>
    <property type="match status" value="1"/>
</dbReference>
<evidence type="ECO:0008006" key="13">
    <source>
        <dbReference type="Google" id="ProtNLM"/>
    </source>
</evidence>
<keyword evidence="8" id="KW-0012">Acyltransferase</keyword>
<evidence type="ECO:0000256" key="7">
    <source>
        <dbReference type="ARBA" id="ARBA00023136"/>
    </source>
</evidence>
<evidence type="ECO:0000256" key="10">
    <source>
        <dbReference type="SAM" id="Phobius"/>
    </source>
</evidence>
<feature type="transmembrane region" description="Helical" evidence="10">
    <location>
        <begin position="189"/>
        <end position="212"/>
    </location>
</feature>
<dbReference type="GeneID" id="77675364"/>
<keyword evidence="12" id="KW-1185">Reference proteome</keyword>
<evidence type="ECO:0000256" key="1">
    <source>
        <dbReference type="ARBA" id="ARBA00004477"/>
    </source>
</evidence>
<keyword evidence="3" id="KW-0808">Transferase</keyword>
<evidence type="ECO:0000256" key="3">
    <source>
        <dbReference type="ARBA" id="ARBA00022679"/>
    </source>
</evidence>
<dbReference type="GO" id="GO:0008374">
    <property type="term" value="F:O-acyltransferase activity"/>
    <property type="evidence" value="ECO:0007669"/>
    <property type="project" value="InterPro"/>
</dbReference>
<dbReference type="GO" id="GO:0005789">
    <property type="term" value="C:endoplasmic reticulum membrane"/>
    <property type="evidence" value="ECO:0007669"/>
    <property type="project" value="UniProtKB-SubCell"/>
</dbReference>
<comment type="function">
    <text evidence="9">Sterol O-acyltransferase that catalyzes the formation of stery esters.</text>
</comment>
<feature type="transmembrane region" description="Helical" evidence="10">
    <location>
        <begin position="65"/>
        <end position="85"/>
    </location>
</feature>
<dbReference type="Proteomes" id="UP000054524">
    <property type="component" value="Unassembled WGS sequence"/>
</dbReference>
<sequence length="386" mass="44924">MDRVHSKCAHSKHVGILDTIEIGRGGWIWILISLLVLNYQIWMNNTLYTILCMVADESMKCLKRYSILTFFLLNVTRWIILYFVSEQLSSVIVYGVISLCIGMESIMGISGASGFIGVIMRYLSVMQLMKGISYILARREVAILGMDDELIEKPKEEISLLRFILFPTMCYQQEYPVAASVSKYMVCMYLLMLLPLILFTYYCFSIKCYFFGNCFWKEPTVDTYIKIFMWCNLGWISGFIMVFIVFFGLLSEITRFNDRSFFEAWWNASVSNYWRKWNSQVHRWIKRHVHRALIKKNITVRSSRITIFLVSGLVHEYIIGDVLKYRGIGFLSMASQVPLDSFIKLGNNWVKLNQEIAVTFAFNFIGAPALVLVSVMPRDFFSLKMK</sequence>
<gene>
    <name evidence="11" type="ORF">NESG_00391</name>
</gene>
<feature type="transmembrane region" description="Helical" evidence="10">
    <location>
        <begin position="91"/>
        <end position="120"/>
    </location>
</feature>
<comment type="caution">
    <text evidence="11">The sequence shown here is derived from an EMBL/GenBank/DDBJ whole genome shotgun (WGS) entry which is preliminary data.</text>
</comment>
<dbReference type="InterPro" id="IPR014371">
    <property type="entry name" value="Oat_ACAT_DAG_ARE"/>
</dbReference>
<reference evidence="11 12" key="1">
    <citation type="journal article" date="2014" name="Genome Announc.">
        <title>Genome Sequence of the Microsporidian Species Nematocida sp1 Strain ERTm6 (ATCC PRA-372).</title>
        <authorList>
            <person name="Bakowski M.A."/>
            <person name="Priest M."/>
            <person name="Young S."/>
            <person name="Cuomo C.A."/>
            <person name="Troemel E.R."/>
        </authorList>
    </citation>
    <scope>NUCLEOTIDE SEQUENCE [LARGE SCALE GENOMIC DNA]</scope>
    <source>
        <strain evidence="11 12">ERTm6</strain>
    </source>
</reference>
<comment type="similarity">
    <text evidence="2">Belongs to the membrane-bound acyltransferase family. Sterol o-acyltransferase subfamily.</text>
</comment>
<feature type="transmembrane region" description="Helical" evidence="10">
    <location>
        <begin position="305"/>
        <end position="323"/>
    </location>
</feature>
<evidence type="ECO:0000313" key="11">
    <source>
        <dbReference type="EMBL" id="KFG27313.1"/>
    </source>
</evidence>
<dbReference type="RefSeq" id="XP_052905868.1">
    <property type="nucleotide sequence ID" value="XM_053048043.1"/>
</dbReference>
<feature type="transmembrane region" description="Helical" evidence="10">
    <location>
        <begin position="356"/>
        <end position="376"/>
    </location>
</feature>
<dbReference type="AlphaFoldDB" id="A0A086J595"/>
<feature type="transmembrane region" description="Helical" evidence="10">
    <location>
        <begin position="227"/>
        <end position="250"/>
    </location>
</feature>